<evidence type="ECO:0000256" key="7">
    <source>
        <dbReference type="SAM" id="Phobius"/>
    </source>
</evidence>
<dbReference type="Pfam" id="PF16822">
    <property type="entry name" value="ALGX"/>
    <property type="match status" value="1"/>
</dbReference>
<proteinExistence type="predicted"/>
<dbReference type="KEGG" id="drg:H9K76_01460"/>
<dbReference type="Proteomes" id="UP000515811">
    <property type="component" value="Chromosome"/>
</dbReference>
<keyword evidence="10" id="KW-1185">Reference proteome</keyword>
<dbReference type="SUPFAM" id="SSF52266">
    <property type="entry name" value="SGNH hydrolase"/>
    <property type="match status" value="1"/>
</dbReference>
<keyword evidence="4" id="KW-0732">Signal</keyword>
<accession>A0A7G9RPR7</accession>
<evidence type="ECO:0000313" key="9">
    <source>
        <dbReference type="EMBL" id="QNN57592.1"/>
    </source>
</evidence>
<evidence type="ECO:0000256" key="6">
    <source>
        <dbReference type="ARBA" id="ARBA00022841"/>
    </source>
</evidence>
<protein>
    <submittedName>
        <fullName evidence="9">Cell division protein FtsQ</fullName>
    </submittedName>
</protein>
<dbReference type="GO" id="GO:0042597">
    <property type="term" value="C:periplasmic space"/>
    <property type="evidence" value="ECO:0007669"/>
    <property type="project" value="UniProtKB-SubCell"/>
</dbReference>
<keyword evidence="9" id="KW-0132">Cell division</keyword>
<keyword evidence="3" id="KW-0808">Transferase</keyword>
<evidence type="ECO:0000256" key="4">
    <source>
        <dbReference type="ARBA" id="ARBA00022729"/>
    </source>
</evidence>
<evidence type="ECO:0000259" key="8">
    <source>
        <dbReference type="Pfam" id="PF16822"/>
    </source>
</evidence>
<comment type="pathway">
    <text evidence="2">Glycan biosynthesis; alginate biosynthesis.</text>
</comment>
<keyword evidence="7" id="KW-1133">Transmembrane helix</keyword>
<feature type="transmembrane region" description="Helical" evidence="7">
    <location>
        <begin position="16"/>
        <end position="34"/>
    </location>
</feature>
<dbReference type="GO" id="GO:0051301">
    <property type="term" value="P:cell division"/>
    <property type="evidence" value="ECO:0007669"/>
    <property type="project" value="UniProtKB-KW"/>
</dbReference>
<keyword evidence="7" id="KW-0472">Membrane</keyword>
<dbReference type="GO" id="GO:0016740">
    <property type="term" value="F:transferase activity"/>
    <property type="evidence" value="ECO:0007669"/>
    <property type="project" value="UniProtKB-KW"/>
</dbReference>
<dbReference type="UniPathway" id="UPA00286"/>
<dbReference type="RefSeq" id="WP_187597840.1">
    <property type="nucleotide sequence ID" value="NZ_CP060714.1"/>
</dbReference>
<organism evidence="9 10">
    <name type="scientific">Diaphorobacter ruginosibacter</name>
    <dbReference type="NCBI Taxonomy" id="1715720"/>
    <lineage>
        <taxon>Bacteria</taxon>
        <taxon>Pseudomonadati</taxon>
        <taxon>Pseudomonadota</taxon>
        <taxon>Betaproteobacteria</taxon>
        <taxon>Burkholderiales</taxon>
        <taxon>Comamonadaceae</taxon>
        <taxon>Diaphorobacter</taxon>
    </lineage>
</organism>
<sequence length="371" mass="39774">MSDPDVLPDSAHRMTAAVWMVLLAVGLAVGIGALGKVELAPPLRGLDAWLDGRTETALNQAIKLPGQERIETANAAVRYRMLGDLGTQVALGCPQWMFYQDGLRAQPGTQPQVQGERLRLLKSWSEQLAARQVRLLVVAVPDKARIEAGHLCGRAMAPGLQAQYDTLARALDDSGIAFADLRAVLGHRNEDMFFRTDVHMNPAGARLAAQAVARAALPLLGGAKGEQAFEVSPPGTPQPRMGDLLVLSGLKSAPPGWRPDIETVAEQAVAPMRGGGLLDDTPPVQVLLAGSSNGLRSHFAEWLGMDLGREVWNLSMDGGQFSGAMLKALGQSGQWPQTLRLVIWEFSENTLSLPLTDDEKKALAQLPAARN</sequence>
<evidence type="ECO:0000313" key="10">
    <source>
        <dbReference type="Proteomes" id="UP000515811"/>
    </source>
</evidence>
<gene>
    <name evidence="9" type="ORF">H9K76_01460</name>
</gene>
<dbReference type="InterPro" id="IPR031811">
    <property type="entry name" value="ALGX/ALGJ_SGNH-like"/>
</dbReference>
<name>A0A7G9RPR7_9BURK</name>
<evidence type="ECO:0000256" key="2">
    <source>
        <dbReference type="ARBA" id="ARBA00005182"/>
    </source>
</evidence>
<keyword evidence="6" id="KW-0016">Alginate biosynthesis</keyword>
<keyword evidence="9" id="KW-0131">Cell cycle</keyword>
<reference evidence="9 10" key="1">
    <citation type="submission" date="2020-08" db="EMBL/GenBank/DDBJ databases">
        <title>Genome sequence of Diaphorobacter ruginosibacter DSM 27467T.</title>
        <authorList>
            <person name="Hyun D.-W."/>
            <person name="Bae J.-W."/>
        </authorList>
    </citation>
    <scope>NUCLEOTIDE SEQUENCE [LARGE SCALE GENOMIC DNA]</scope>
    <source>
        <strain evidence="9 10">DSM 27467</strain>
    </source>
</reference>
<dbReference type="GO" id="GO:0042121">
    <property type="term" value="P:alginic acid biosynthetic process"/>
    <property type="evidence" value="ECO:0007669"/>
    <property type="project" value="UniProtKB-UniPathway"/>
</dbReference>
<evidence type="ECO:0000256" key="3">
    <source>
        <dbReference type="ARBA" id="ARBA00022679"/>
    </source>
</evidence>
<keyword evidence="7" id="KW-0812">Transmembrane</keyword>
<comment type="subcellular location">
    <subcellularLocation>
        <location evidence="1">Periplasm</location>
    </subcellularLocation>
</comment>
<feature type="domain" description="AlgX/AlgJ SGNH hydrolase-like" evidence="8">
    <location>
        <begin position="89"/>
        <end position="348"/>
    </location>
</feature>
<evidence type="ECO:0000256" key="1">
    <source>
        <dbReference type="ARBA" id="ARBA00004418"/>
    </source>
</evidence>
<dbReference type="AlphaFoldDB" id="A0A7G9RPR7"/>
<keyword evidence="5" id="KW-0574">Periplasm</keyword>
<dbReference type="EMBL" id="CP060714">
    <property type="protein sequence ID" value="QNN57592.1"/>
    <property type="molecule type" value="Genomic_DNA"/>
</dbReference>
<evidence type="ECO:0000256" key="5">
    <source>
        <dbReference type="ARBA" id="ARBA00022764"/>
    </source>
</evidence>